<feature type="binding site" evidence="6">
    <location>
        <position position="549"/>
    </location>
    <ligand>
        <name>substrate</name>
    </ligand>
</feature>
<dbReference type="AlphaFoldDB" id="A0A839K169"/>
<dbReference type="GO" id="GO:0004557">
    <property type="term" value="F:alpha-galactosidase activity"/>
    <property type="evidence" value="ECO:0007669"/>
    <property type="project" value="UniProtKB-EC"/>
</dbReference>
<dbReference type="Proteomes" id="UP000574276">
    <property type="component" value="Unassembled WGS sequence"/>
</dbReference>
<dbReference type="SUPFAM" id="SSF51445">
    <property type="entry name" value="(Trans)glycosidases"/>
    <property type="match status" value="1"/>
</dbReference>
<dbReference type="InterPro" id="IPR013785">
    <property type="entry name" value="Aldolase_TIM"/>
</dbReference>
<dbReference type="Pfam" id="PF16875">
    <property type="entry name" value="Glyco_hydro_36N"/>
    <property type="match status" value="1"/>
</dbReference>
<dbReference type="Gene3D" id="2.60.40.1180">
    <property type="entry name" value="Golgi alpha-mannosidase II"/>
    <property type="match status" value="1"/>
</dbReference>
<feature type="binding site" evidence="6">
    <location>
        <position position="444"/>
    </location>
    <ligand>
        <name>substrate</name>
    </ligand>
</feature>
<feature type="binding site" evidence="6">
    <location>
        <begin position="367"/>
        <end position="368"/>
    </location>
    <ligand>
        <name>substrate</name>
    </ligand>
</feature>
<name>A0A839K169_9FIRM</name>
<feature type="active site" description="Nucleophile" evidence="5">
    <location>
        <position position="479"/>
    </location>
</feature>
<dbReference type="InterPro" id="IPR013780">
    <property type="entry name" value="Glyco_hydro_b"/>
</dbReference>
<organism evidence="9 10">
    <name type="scientific">Variimorphobacter saccharofermentans</name>
    <dbReference type="NCBI Taxonomy" id="2755051"/>
    <lineage>
        <taxon>Bacteria</taxon>
        <taxon>Bacillati</taxon>
        <taxon>Bacillota</taxon>
        <taxon>Clostridia</taxon>
        <taxon>Lachnospirales</taxon>
        <taxon>Lachnospiraceae</taxon>
        <taxon>Variimorphobacter</taxon>
    </lineage>
</organism>
<evidence type="ECO:0000259" key="7">
    <source>
        <dbReference type="Pfam" id="PF16874"/>
    </source>
</evidence>
<evidence type="ECO:0000256" key="3">
    <source>
        <dbReference type="ARBA" id="ARBA00022801"/>
    </source>
</evidence>
<accession>A0A839K169</accession>
<evidence type="ECO:0000256" key="4">
    <source>
        <dbReference type="ARBA" id="ARBA00023295"/>
    </source>
</evidence>
<reference evidence="9 10" key="1">
    <citation type="submission" date="2020-07" db="EMBL/GenBank/DDBJ databases">
        <title>Characterization and genome sequencing of isolate MD1, a novel member within the family Lachnospiraceae.</title>
        <authorList>
            <person name="Rettenmaier R."/>
            <person name="Di Bello L."/>
            <person name="Zinser C."/>
            <person name="Scheitz K."/>
            <person name="Liebl W."/>
            <person name="Zverlov V."/>
        </authorList>
    </citation>
    <scope>NUCLEOTIDE SEQUENCE [LARGE SCALE GENOMIC DNA]</scope>
    <source>
        <strain evidence="9 10">MD1</strain>
    </source>
</reference>
<dbReference type="FunFam" id="3.20.20.70:FF:000118">
    <property type="entry name" value="Alpha-galactosidase"/>
    <property type="match status" value="1"/>
</dbReference>
<evidence type="ECO:0000256" key="2">
    <source>
        <dbReference type="ARBA" id="ARBA00012755"/>
    </source>
</evidence>
<feature type="domain" description="Glycosyl hydrolase family 36 N-terminal" evidence="8">
    <location>
        <begin position="26"/>
        <end position="285"/>
    </location>
</feature>
<dbReference type="PRINTS" id="PR00743">
    <property type="entry name" value="GLHYDRLASE36"/>
</dbReference>
<feature type="binding site" evidence="6">
    <location>
        <position position="200"/>
    </location>
    <ligand>
        <name>substrate</name>
    </ligand>
</feature>
<sequence length="784" mass="90097">MIHNKNDLFVLETRDTSYCFRVMPQGHLEHLYYGRRINLEQGYEPLLQKTTFLGGTQIAYSKEFPNVGLEDLCLELSSYGKGDIREAFLDITHEDGSSTCDFRFRKARILKEKKILDTLPSAYLSDQGSEPVSLEIEMYDSNYEITLLLIYSVFYDSNVITRSAKLINTSSKKIWLERIMSCQLDLDAEDYIISTFHGAWAREMNRYDTPAQPGIFVNDSKLGISGNRSNPFFMISQKNANEEYGDCFGFNLIYSGEHYAAIEVNSMGKLRVVNGIQPANFRFLLMPGDSFEAPESVITFSNQGYTGMSHNMHHFIRKHILRGEWKNRVRPVLLNSWEANYFKFDEGKLLKQAKAAAEAGIELFVLDDGWFGNRKDDTSSLGDWQENREKLQHGLKGLADKINALGMDFGIWVEPEMVNEDSDCYRNHPDWAVKLPGVSHSLGRNQMLLDLTKEEVRSYLIDEMARVFSSANIRYVKWDMNRIFSDRYSSSLDADRQKEFSHRYIMGLYEVIGTLTRRFPQILFEGCASGGNRFDLGILCYMPQIWASDNTDAICRVTIQSGYSYGYPLTVMGAHVSGCPNHQTLRNTSIETRFEVAAFGLLGYECNLTELSKEEYQIVKEQIAFYKKHRETLQFGDFYRIKTNDRGIYQWLCVAPDQSEAIGLHLQKEVLPNYPHTKFKTRGLKEETSYHFTNRQQIFSIKEFGDLINMISPIHIKKDSLVHNVIAMVKKMPGEVEDSKALGCVFNHAGVKLKQAFAGTGYNEEVRLQKDFSSRMYLWDSLNE</sequence>
<dbReference type="PIRSF" id="PIRSF005536">
    <property type="entry name" value="Agal"/>
    <property type="match status" value="1"/>
</dbReference>
<comment type="catalytic activity">
    <reaction evidence="1">
        <text>Hydrolysis of terminal, non-reducing alpha-D-galactose residues in alpha-D-galactosides, including galactose oligosaccharides, galactomannans and galactolipids.</text>
        <dbReference type="EC" id="3.2.1.22"/>
    </reaction>
</comment>
<evidence type="ECO:0000256" key="1">
    <source>
        <dbReference type="ARBA" id="ARBA00001255"/>
    </source>
</evidence>
<dbReference type="InterPro" id="IPR017853">
    <property type="entry name" value="GH"/>
</dbReference>
<keyword evidence="3" id="KW-0378">Hydrolase</keyword>
<dbReference type="Gene3D" id="2.70.98.60">
    <property type="entry name" value="alpha-galactosidase from lactobacil brevis"/>
    <property type="match status" value="1"/>
</dbReference>
<dbReference type="PANTHER" id="PTHR43053:SF3">
    <property type="entry name" value="ALPHA-GALACTOSIDASE C-RELATED"/>
    <property type="match status" value="1"/>
</dbReference>
<dbReference type="InterPro" id="IPR031704">
    <property type="entry name" value="Glyco_hydro_36_N"/>
</dbReference>
<evidence type="ECO:0000259" key="8">
    <source>
        <dbReference type="Pfam" id="PF16875"/>
    </source>
</evidence>
<evidence type="ECO:0000256" key="6">
    <source>
        <dbReference type="PIRSR" id="PIRSR005536-2"/>
    </source>
</evidence>
<dbReference type="InterPro" id="IPR031705">
    <property type="entry name" value="Glyco_hydro_36_C"/>
</dbReference>
<feature type="domain" description="Glycosyl hydrolase family 36 C-terminal" evidence="7">
    <location>
        <begin position="650"/>
        <end position="777"/>
    </location>
</feature>
<dbReference type="InterPro" id="IPR002252">
    <property type="entry name" value="Glyco_hydro_36"/>
</dbReference>
<dbReference type="InterPro" id="IPR050985">
    <property type="entry name" value="Alpha-glycosidase_related"/>
</dbReference>
<dbReference type="Pfam" id="PF02065">
    <property type="entry name" value="Melibiase"/>
    <property type="match status" value="1"/>
</dbReference>
<comment type="caution">
    <text evidence="9">The sequence shown here is derived from an EMBL/GenBank/DDBJ whole genome shotgun (WGS) entry which is preliminary data.</text>
</comment>
<proteinExistence type="predicted"/>
<dbReference type="PANTHER" id="PTHR43053">
    <property type="entry name" value="GLYCOSIDASE FAMILY 31"/>
    <property type="match status" value="1"/>
</dbReference>
<protein>
    <recommendedName>
        <fullName evidence="2">alpha-galactosidase</fullName>
        <ecNumber evidence="2">3.2.1.22</ecNumber>
    </recommendedName>
</protein>
<evidence type="ECO:0000256" key="5">
    <source>
        <dbReference type="PIRSR" id="PIRSR005536-1"/>
    </source>
</evidence>
<dbReference type="EC" id="3.2.1.22" evidence="2"/>
<dbReference type="EMBL" id="JACEGA010000001">
    <property type="protein sequence ID" value="MBB2182669.1"/>
    <property type="molecule type" value="Genomic_DNA"/>
</dbReference>
<keyword evidence="4" id="KW-0326">Glycosidase</keyword>
<dbReference type="RefSeq" id="WP_228352373.1">
    <property type="nucleotide sequence ID" value="NZ_JACEGA010000001.1"/>
</dbReference>
<dbReference type="Gene3D" id="3.20.20.70">
    <property type="entry name" value="Aldolase class I"/>
    <property type="match status" value="1"/>
</dbReference>
<evidence type="ECO:0000313" key="10">
    <source>
        <dbReference type="Proteomes" id="UP000574276"/>
    </source>
</evidence>
<dbReference type="GO" id="GO:0016052">
    <property type="term" value="P:carbohydrate catabolic process"/>
    <property type="evidence" value="ECO:0007669"/>
    <property type="project" value="InterPro"/>
</dbReference>
<keyword evidence="10" id="KW-1185">Reference proteome</keyword>
<dbReference type="InterPro" id="IPR038417">
    <property type="entry name" value="Alpga-gal_N_sf"/>
</dbReference>
<gene>
    <name evidence="9" type="ORF">H0486_07250</name>
</gene>
<dbReference type="Pfam" id="PF16874">
    <property type="entry name" value="Glyco_hydro_36C"/>
    <property type="match status" value="1"/>
</dbReference>
<feature type="binding site" evidence="6">
    <location>
        <begin position="477"/>
        <end position="481"/>
    </location>
    <ligand>
        <name>substrate</name>
    </ligand>
</feature>
<evidence type="ECO:0000313" key="9">
    <source>
        <dbReference type="EMBL" id="MBB2182669.1"/>
    </source>
</evidence>
<feature type="binding site" evidence="6">
    <location>
        <position position="527"/>
    </location>
    <ligand>
        <name>substrate</name>
    </ligand>
</feature>
<feature type="active site" description="Proton donor" evidence="5">
    <location>
        <position position="549"/>
    </location>
</feature>
<dbReference type="CDD" id="cd14791">
    <property type="entry name" value="GH36"/>
    <property type="match status" value="1"/>
</dbReference>